<dbReference type="InterPro" id="IPR041033">
    <property type="entry name" value="SpaA_PFL_dom_1"/>
</dbReference>
<dbReference type="Pfam" id="PF17802">
    <property type="entry name" value="SpaA"/>
    <property type="match status" value="1"/>
</dbReference>
<dbReference type="SUPFAM" id="SSF49478">
    <property type="entry name" value="Cna protein B-type domain"/>
    <property type="match status" value="1"/>
</dbReference>
<organism evidence="5 6">
    <name type="scientific">Lacticaseibacillus manihotivorans DSM 13343 = JCM 12514</name>
    <dbReference type="NCBI Taxonomy" id="1423769"/>
    <lineage>
        <taxon>Bacteria</taxon>
        <taxon>Bacillati</taxon>
        <taxon>Bacillota</taxon>
        <taxon>Bacilli</taxon>
        <taxon>Lactobacillales</taxon>
        <taxon>Lactobacillaceae</taxon>
        <taxon>Lacticaseibacillus</taxon>
    </lineage>
</organism>
<evidence type="ECO:0000259" key="4">
    <source>
        <dbReference type="Pfam" id="PF17802"/>
    </source>
</evidence>
<dbReference type="InterPro" id="IPR013783">
    <property type="entry name" value="Ig-like_fold"/>
</dbReference>
<dbReference type="InterPro" id="IPR008966">
    <property type="entry name" value="Adhesion_dom_sf"/>
</dbReference>
<dbReference type="GO" id="GO:0005518">
    <property type="term" value="F:collagen binding"/>
    <property type="evidence" value="ECO:0007669"/>
    <property type="project" value="InterPro"/>
</dbReference>
<dbReference type="EMBL" id="AZEU01000155">
    <property type="protein sequence ID" value="KRL44410.1"/>
    <property type="molecule type" value="Genomic_DNA"/>
</dbReference>
<keyword evidence="2" id="KW-0472">Membrane</keyword>
<feature type="region of interest" description="Disordered" evidence="1">
    <location>
        <begin position="1"/>
        <end position="26"/>
    </location>
</feature>
<evidence type="ECO:0008006" key="7">
    <source>
        <dbReference type="Google" id="ProtNLM"/>
    </source>
</evidence>
<dbReference type="PATRIC" id="fig|1423769.4.peg.1241"/>
<dbReference type="SUPFAM" id="SSF49401">
    <property type="entry name" value="Bacterial adhesins"/>
    <property type="match status" value="2"/>
</dbReference>
<evidence type="ECO:0000259" key="3">
    <source>
        <dbReference type="Pfam" id="PF05737"/>
    </source>
</evidence>
<feature type="transmembrane region" description="Helical" evidence="2">
    <location>
        <begin position="420"/>
        <end position="438"/>
    </location>
</feature>
<dbReference type="AlphaFoldDB" id="A0A0R1QQ48"/>
<evidence type="ECO:0000256" key="1">
    <source>
        <dbReference type="SAM" id="MobiDB-lite"/>
    </source>
</evidence>
<feature type="domain" description="Collagen binding" evidence="3">
    <location>
        <begin position="25"/>
        <end position="143"/>
    </location>
</feature>
<evidence type="ECO:0000256" key="2">
    <source>
        <dbReference type="SAM" id="Phobius"/>
    </source>
</evidence>
<evidence type="ECO:0000313" key="6">
    <source>
        <dbReference type="Proteomes" id="UP000051790"/>
    </source>
</evidence>
<feature type="domain" description="Collagen binding" evidence="3">
    <location>
        <begin position="157"/>
        <end position="272"/>
    </location>
</feature>
<dbReference type="OrthoDB" id="1744455at2"/>
<dbReference type="Gene3D" id="2.60.40.740">
    <property type="match status" value="2"/>
</dbReference>
<feature type="domain" description="SpaA-like prealbumin fold" evidence="4">
    <location>
        <begin position="316"/>
        <end position="381"/>
    </location>
</feature>
<sequence>MTGPDIDTHVDWHPDPPDDKTTTPEKKGIWEATDNNLRWDIVVNQDQKQINGATVTDTIDDDQSFKSVQLYATHKGDDDKWKEDTPITDFKYDFDRNSKQLTVHLPDATDQTYLVVVRTKRVDPLAAIPYQDTAFYHHGDVNDKTNGATIYPDHSGEIIGKTGSESATNGNQVDWEVKVNMALATLTNVVVTDVASANQSVDLDSLTIYPLVMDAHNYNDGAATPDKAHPLVKGTDYALDSQTDGETGKTITTIRFKHELNQAYVITYHSALIGASGNVVNNVKIVADQKKDGQTATEVTVPVSGAGATVEGIPGAYTVHKTDPHGKALSGAEFTLTPVNGGNARTVTTDEHGEATWQNLYTGQYYLKETKAPAGYQISPEYQGKGRIVDLTFKTGDTDQSITVVNEKAILPHTGGWQRAIALLIGTMLLALAGWLIVARIKKAGEVR</sequence>
<dbReference type="Pfam" id="PF05737">
    <property type="entry name" value="Collagen_bind"/>
    <property type="match status" value="2"/>
</dbReference>
<gene>
    <name evidence="5" type="ORF">FD01_GL001149</name>
</gene>
<name>A0A0R1QQ48_9LACO</name>
<dbReference type="RefSeq" id="WP_056963842.1">
    <property type="nucleotide sequence ID" value="NZ_AZEU01000155.1"/>
</dbReference>
<dbReference type="InterPro" id="IPR008456">
    <property type="entry name" value="Collagen-bd_dom"/>
</dbReference>
<dbReference type="Proteomes" id="UP000051790">
    <property type="component" value="Unassembled WGS sequence"/>
</dbReference>
<keyword evidence="2" id="KW-1133">Transmembrane helix</keyword>
<comment type="caution">
    <text evidence="5">The sequence shown here is derived from an EMBL/GenBank/DDBJ whole genome shotgun (WGS) entry which is preliminary data.</text>
</comment>
<dbReference type="Gene3D" id="2.60.40.10">
    <property type="entry name" value="Immunoglobulins"/>
    <property type="match status" value="1"/>
</dbReference>
<keyword evidence="6" id="KW-1185">Reference proteome</keyword>
<evidence type="ECO:0000313" key="5">
    <source>
        <dbReference type="EMBL" id="KRL44410.1"/>
    </source>
</evidence>
<reference evidence="5 6" key="1">
    <citation type="journal article" date="2015" name="Genome Announc.">
        <title>Expanding the biotechnology potential of lactobacilli through comparative genomics of 213 strains and associated genera.</title>
        <authorList>
            <person name="Sun Z."/>
            <person name="Harris H.M."/>
            <person name="McCann A."/>
            <person name="Guo C."/>
            <person name="Argimon S."/>
            <person name="Zhang W."/>
            <person name="Yang X."/>
            <person name="Jeffery I.B."/>
            <person name="Cooney J.C."/>
            <person name="Kagawa T.F."/>
            <person name="Liu W."/>
            <person name="Song Y."/>
            <person name="Salvetti E."/>
            <person name="Wrobel A."/>
            <person name="Rasinkangas P."/>
            <person name="Parkhill J."/>
            <person name="Rea M.C."/>
            <person name="O'Sullivan O."/>
            <person name="Ritari J."/>
            <person name="Douillard F.P."/>
            <person name="Paul Ross R."/>
            <person name="Yang R."/>
            <person name="Briner A.E."/>
            <person name="Felis G.E."/>
            <person name="de Vos W.M."/>
            <person name="Barrangou R."/>
            <person name="Klaenhammer T.R."/>
            <person name="Caufield P.W."/>
            <person name="Cui Y."/>
            <person name="Zhang H."/>
            <person name="O'Toole P.W."/>
        </authorList>
    </citation>
    <scope>NUCLEOTIDE SEQUENCE [LARGE SCALE GENOMIC DNA]</scope>
    <source>
        <strain evidence="5 6">DSM 13343</strain>
    </source>
</reference>
<protein>
    <recommendedName>
        <fullName evidence="7">Cell wall surface anchor family protein</fullName>
    </recommendedName>
</protein>
<accession>A0A0R1QQ48</accession>
<keyword evidence="2" id="KW-0812">Transmembrane</keyword>
<proteinExistence type="predicted"/>